<feature type="chain" id="PRO_5046121022" evidence="2">
    <location>
        <begin position="21"/>
        <end position="397"/>
    </location>
</feature>
<feature type="compositionally biased region" description="Acidic residues" evidence="1">
    <location>
        <begin position="181"/>
        <end position="197"/>
    </location>
</feature>
<comment type="caution">
    <text evidence="3">The sequence shown here is derived from an EMBL/GenBank/DDBJ whole genome shotgun (WGS) entry which is preliminary data.</text>
</comment>
<evidence type="ECO:0000313" key="4">
    <source>
        <dbReference type="Proteomes" id="UP001434883"/>
    </source>
</evidence>
<feature type="region of interest" description="Disordered" evidence="1">
    <location>
        <begin position="14"/>
        <end position="208"/>
    </location>
</feature>
<evidence type="ECO:0000256" key="2">
    <source>
        <dbReference type="SAM" id="SignalP"/>
    </source>
</evidence>
<dbReference type="Proteomes" id="UP001434883">
    <property type="component" value="Unassembled WGS sequence"/>
</dbReference>
<feature type="compositionally biased region" description="Basic and acidic residues" evidence="1">
    <location>
        <begin position="143"/>
        <end position="161"/>
    </location>
</feature>
<reference evidence="3 4" key="1">
    <citation type="submission" date="2021-06" db="EMBL/GenBank/DDBJ databases">
        <authorList>
            <person name="Palmer J.M."/>
        </authorList>
    </citation>
    <scope>NUCLEOTIDE SEQUENCE [LARGE SCALE GENOMIC DNA]</scope>
    <source>
        <strain evidence="3 4">XC_2019</strain>
        <tissue evidence="3">Muscle</tissue>
    </source>
</reference>
<feature type="compositionally biased region" description="Basic and acidic residues" evidence="1">
    <location>
        <begin position="244"/>
        <end position="260"/>
    </location>
</feature>
<keyword evidence="2" id="KW-0732">Signal</keyword>
<dbReference type="EMBL" id="JAHRIN010043604">
    <property type="protein sequence ID" value="MEQ2206971.1"/>
    <property type="molecule type" value="Genomic_DNA"/>
</dbReference>
<evidence type="ECO:0000313" key="3">
    <source>
        <dbReference type="EMBL" id="MEQ2206971.1"/>
    </source>
</evidence>
<name>A0ABV0RFQ3_9TELE</name>
<accession>A0ABV0RFQ3</accession>
<proteinExistence type="predicted"/>
<feature type="compositionally biased region" description="Basic and acidic residues" evidence="1">
    <location>
        <begin position="170"/>
        <end position="180"/>
    </location>
</feature>
<feature type="compositionally biased region" description="Basic and acidic residues" evidence="1">
    <location>
        <begin position="126"/>
        <end position="135"/>
    </location>
</feature>
<organism evidence="3 4">
    <name type="scientific">Xenoophorus captivus</name>
    <dbReference type="NCBI Taxonomy" id="1517983"/>
    <lineage>
        <taxon>Eukaryota</taxon>
        <taxon>Metazoa</taxon>
        <taxon>Chordata</taxon>
        <taxon>Craniata</taxon>
        <taxon>Vertebrata</taxon>
        <taxon>Euteleostomi</taxon>
        <taxon>Actinopterygii</taxon>
        <taxon>Neopterygii</taxon>
        <taxon>Teleostei</taxon>
        <taxon>Neoteleostei</taxon>
        <taxon>Acanthomorphata</taxon>
        <taxon>Ovalentaria</taxon>
        <taxon>Atherinomorphae</taxon>
        <taxon>Cyprinodontiformes</taxon>
        <taxon>Goodeidae</taxon>
        <taxon>Xenoophorus</taxon>
    </lineage>
</organism>
<feature type="compositionally biased region" description="Basic residues" evidence="1">
    <location>
        <begin position="20"/>
        <end position="35"/>
    </location>
</feature>
<evidence type="ECO:0000256" key="1">
    <source>
        <dbReference type="SAM" id="MobiDB-lite"/>
    </source>
</evidence>
<protein>
    <submittedName>
        <fullName evidence="3">Uncharacterized protein</fullName>
    </submittedName>
</protein>
<keyword evidence="4" id="KW-1185">Reference proteome</keyword>
<feature type="signal peptide" evidence="2">
    <location>
        <begin position="1"/>
        <end position="20"/>
    </location>
</feature>
<feature type="region of interest" description="Disordered" evidence="1">
    <location>
        <begin position="241"/>
        <end position="272"/>
    </location>
</feature>
<gene>
    <name evidence="3" type="ORF">XENOCAPTIV_005480</name>
</gene>
<sequence>MHPSSSWLKLFLLGASPSSAKKKGKGSSTKNRAKSKKQESEKDQTELTSKKNKPENTEKDEQPGKIPQQVNMDAPEETQTCKEEAPARSETTAAPNKHNEIYFSDDDEDMHVDFNMDIDIADDDDVRNQENKADGNSEANFGGRDKTEEQGDTRETQKDNVSEETADTMGAKHIEDKCPEADGDQSDEDAEQDDWMDADSGGSSPVRTGKISENIFRHLCSGLCTQENLQTPVRVSRLTLSEIQSEKDQNSRVAEEDHKPTSTSTEETNKQSTAKNIMAAHECPVCQASQLPSDMVNYKNENIVDLFCSRYCDSNLNFLIIVKKQHPSSLAVEMDDTARLIIGSDDVTCCCCSKRLKKASKVYHLKKAKQVFCSESCVTEKHPHVQFDTKKCYNCLQ</sequence>
<feature type="compositionally biased region" description="Basic and acidic residues" evidence="1">
    <location>
        <begin position="36"/>
        <end position="63"/>
    </location>
</feature>
<feature type="compositionally biased region" description="Polar residues" evidence="1">
    <location>
        <begin position="261"/>
        <end position="272"/>
    </location>
</feature>